<dbReference type="EMBL" id="BAAAGS010000025">
    <property type="protein sequence ID" value="GAA0536143.1"/>
    <property type="molecule type" value="Genomic_DNA"/>
</dbReference>
<comment type="cofactor">
    <cofactor evidence="6">
        <name>Zn(2+)</name>
        <dbReference type="ChEBI" id="CHEBI:29105"/>
    </cofactor>
    <text evidence="6">Binds 1 zinc ion per subunit.</text>
</comment>
<name>A0ABP3N8X9_SACER</name>
<dbReference type="Gene3D" id="3.30.2010.10">
    <property type="entry name" value="Metalloproteases ('zincins'), catalytic domain"/>
    <property type="match status" value="1"/>
</dbReference>
<keyword evidence="5 6" id="KW-0482">Metalloprotease</keyword>
<feature type="transmembrane region" description="Helical" evidence="7">
    <location>
        <begin position="281"/>
        <end position="306"/>
    </location>
</feature>
<gene>
    <name evidence="9" type="ORF">GCM10009533_39190</name>
</gene>
<keyword evidence="7" id="KW-1133">Transmembrane helix</keyword>
<feature type="transmembrane region" description="Helical" evidence="7">
    <location>
        <begin position="93"/>
        <end position="113"/>
    </location>
</feature>
<keyword evidence="10" id="KW-1185">Reference proteome</keyword>
<evidence type="ECO:0000256" key="6">
    <source>
        <dbReference type="RuleBase" id="RU003983"/>
    </source>
</evidence>
<evidence type="ECO:0000256" key="2">
    <source>
        <dbReference type="ARBA" id="ARBA00022723"/>
    </source>
</evidence>
<evidence type="ECO:0000313" key="9">
    <source>
        <dbReference type="EMBL" id="GAA0536143.1"/>
    </source>
</evidence>
<dbReference type="InterPro" id="IPR001915">
    <property type="entry name" value="Peptidase_M48"/>
</dbReference>
<keyword evidence="7" id="KW-0472">Membrane</keyword>
<comment type="similarity">
    <text evidence="6">Belongs to the peptidase M48 family.</text>
</comment>
<dbReference type="Proteomes" id="UP001500729">
    <property type="component" value="Unassembled WGS sequence"/>
</dbReference>
<organism evidence="9 10">
    <name type="scientific">Saccharopolyspora erythraea</name>
    <name type="common">Streptomyces erythraeus</name>
    <dbReference type="NCBI Taxonomy" id="1836"/>
    <lineage>
        <taxon>Bacteria</taxon>
        <taxon>Bacillati</taxon>
        <taxon>Actinomycetota</taxon>
        <taxon>Actinomycetes</taxon>
        <taxon>Pseudonocardiales</taxon>
        <taxon>Pseudonocardiaceae</taxon>
        <taxon>Saccharopolyspora</taxon>
    </lineage>
</organism>
<evidence type="ECO:0000256" key="1">
    <source>
        <dbReference type="ARBA" id="ARBA00022670"/>
    </source>
</evidence>
<dbReference type="Pfam" id="PF01435">
    <property type="entry name" value="Peptidase_M48"/>
    <property type="match status" value="1"/>
</dbReference>
<proteinExistence type="inferred from homology"/>
<sequence>MTLAIGLLAGAVFIALSGPLYLRAVVSPRVRPGVALTVWVASAAVVVTGAVTGAVLLVLPHRGAADHLIGMAWTCVNAVHAGGEPVWEHVLRLGAALPVFAATVRTLFVAYRLTRRDAGRRRHHLRLLRALSTAEPDSAVLWLEQATPVAYSLGGRRGAIVATTGVSRLGAAERDAILAHERAHLSGNHHRLVLMADVLARALPFVPLFRAAPPMVRVLVELAADAAAATRCGPGPVRSALRAVSGAGVPAGSLAMSREAVELRLRWLGAARGSRRGRTGYLAAVFAAAAPAMAAVGVVAGLVLLYCLSDGRL</sequence>
<reference evidence="10" key="1">
    <citation type="journal article" date="2019" name="Int. J. Syst. Evol. Microbiol.">
        <title>The Global Catalogue of Microorganisms (GCM) 10K type strain sequencing project: providing services to taxonomists for standard genome sequencing and annotation.</title>
        <authorList>
            <consortium name="The Broad Institute Genomics Platform"/>
            <consortium name="The Broad Institute Genome Sequencing Center for Infectious Disease"/>
            <person name="Wu L."/>
            <person name="Ma J."/>
        </authorList>
    </citation>
    <scope>NUCLEOTIDE SEQUENCE [LARGE SCALE GENOMIC DNA]</scope>
    <source>
        <strain evidence="10">JCM 10303</strain>
    </source>
</reference>
<evidence type="ECO:0000256" key="5">
    <source>
        <dbReference type="ARBA" id="ARBA00023049"/>
    </source>
</evidence>
<evidence type="ECO:0000256" key="4">
    <source>
        <dbReference type="ARBA" id="ARBA00022833"/>
    </source>
</evidence>
<dbReference type="CDD" id="cd07326">
    <property type="entry name" value="M56_BlaR1_MecR1_like"/>
    <property type="match status" value="1"/>
</dbReference>
<keyword evidence="3 6" id="KW-0378">Hydrolase</keyword>
<dbReference type="InterPro" id="IPR052173">
    <property type="entry name" value="Beta-lactam_resp_regulator"/>
</dbReference>
<keyword evidence="1 6" id="KW-0645">Protease</keyword>
<dbReference type="PANTHER" id="PTHR34978:SF3">
    <property type="entry name" value="SLR0241 PROTEIN"/>
    <property type="match status" value="1"/>
</dbReference>
<feature type="domain" description="Peptidase M48" evidence="8">
    <location>
        <begin position="120"/>
        <end position="199"/>
    </location>
</feature>
<keyword evidence="4 6" id="KW-0862">Zinc</keyword>
<dbReference type="PANTHER" id="PTHR34978">
    <property type="entry name" value="POSSIBLE SENSOR-TRANSDUCER PROTEIN BLAR"/>
    <property type="match status" value="1"/>
</dbReference>
<evidence type="ECO:0000259" key="8">
    <source>
        <dbReference type="Pfam" id="PF01435"/>
    </source>
</evidence>
<evidence type="ECO:0000313" key="10">
    <source>
        <dbReference type="Proteomes" id="UP001500729"/>
    </source>
</evidence>
<evidence type="ECO:0000256" key="3">
    <source>
        <dbReference type="ARBA" id="ARBA00022801"/>
    </source>
</evidence>
<comment type="caution">
    <text evidence="9">The sequence shown here is derived from an EMBL/GenBank/DDBJ whole genome shotgun (WGS) entry which is preliminary data.</text>
</comment>
<feature type="transmembrane region" description="Helical" evidence="7">
    <location>
        <begin position="34"/>
        <end position="59"/>
    </location>
</feature>
<evidence type="ECO:0000256" key="7">
    <source>
        <dbReference type="SAM" id="Phobius"/>
    </source>
</evidence>
<accession>A0ABP3N8X9</accession>
<protein>
    <submittedName>
        <fullName evidence="9">M56 family metallopeptidase</fullName>
    </submittedName>
</protein>
<keyword evidence="2" id="KW-0479">Metal-binding</keyword>
<keyword evidence="7" id="KW-0812">Transmembrane</keyword>
<dbReference type="RefSeq" id="WP_009945142.1">
    <property type="nucleotide sequence ID" value="NZ_BAAAGS010000025.1"/>
</dbReference>